<organism evidence="2 3">
    <name type="scientific">Janibacter indicus</name>
    <dbReference type="NCBI Taxonomy" id="857417"/>
    <lineage>
        <taxon>Bacteria</taxon>
        <taxon>Bacillati</taxon>
        <taxon>Actinomycetota</taxon>
        <taxon>Actinomycetes</taxon>
        <taxon>Micrococcales</taxon>
        <taxon>Intrasporangiaceae</taxon>
        <taxon>Janibacter</taxon>
    </lineage>
</organism>
<dbReference type="GO" id="GO:0003677">
    <property type="term" value="F:DNA binding"/>
    <property type="evidence" value="ECO:0007669"/>
    <property type="project" value="InterPro"/>
</dbReference>
<dbReference type="InterPro" id="IPR052906">
    <property type="entry name" value="Type_IV_Methyl-Rstrct_Enzyme"/>
</dbReference>
<reference evidence="2 3" key="1">
    <citation type="submission" date="2017-04" db="EMBL/GenBank/DDBJ databases">
        <authorList>
            <person name="Afonso C.L."/>
            <person name="Miller P.J."/>
            <person name="Scott M.A."/>
            <person name="Spackman E."/>
            <person name="Goraichik I."/>
            <person name="Dimitrov K.M."/>
            <person name="Suarez D.L."/>
            <person name="Swayne D.E."/>
        </authorList>
    </citation>
    <scope>NUCLEOTIDE SEQUENCE [LARGE SCALE GENOMIC DNA]</scope>
    <source>
        <strain evidence="2 3">CGMCC 1.12511</strain>
    </source>
</reference>
<dbReference type="SUPFAM" id="SSF52980">
    <property type="entry name" value="Restriction endonuclease-like"/>
    <property type="match status" value="1"/>
</dbReference>
<dbReference type="Proteomes" id="UP000192634">
    <property type="component" value="Unassembled WGS sequence"/>
</dbReference>
<evidence type="ECO:0000313" key="2">
    <source>
        <dbReference type="EMBL" id="SMC94868.1"/>
    </source>
</evidence>
<gene>
    <name evidence="2" type="ORF">SAMN06296429_11630</name>
</gene>
<dbReference type="RefSeq" id="WP_234993909.1">
    <property type="nucleotide sequence ID" value="NZ_FWXN01000016.1"/>
</dbReference>
<dbReference type="PANTHER" id="PTHR30015">
    <property type="entry name" value="MRR RESTRICTION SYSTEM PROTEIN"/>
    <property type="match status" value="1"/>
</dbReference>
<accession>A0A1W2DD19</accession>
<dbReference type="PIRSF" id="PIRSF031853">
    <property type="entry name" value="UPC031853"/>
    <property type="match status" value="1"/>
</dbReference>
<dbReference type="AlphaFoldDB" id="A0A1W2DD19"/>
<feature type="domain" description="Restriction endonuclease type IV Mrr" evidence="1">
    <location>
        <begin position="214"/>
        <end position="325"/>
    </location>
</feature>
<name>A0A1W2DD19_9MICO</name>
<protein>
    <submittedName>
        <fullName evidence="2">Restriction system protein</fullName>
    </submittedName>
</protein>
<dbReference type="PANTHER" id="PTHR30015:SF7">
    <property type="entry name" value="TYPE IV METHYL-DIRECTED RESTRICTION ENZYME ECOKMRR"/>
    <property type="match status" value="1"/>
</dbReference>
<dbReference type="Pfam" id="PF04471">
    <property type="entry name" value="Mrr_cat"/>
    <property type="match status" value="1"/>
</dbReference>
<dbReference type="GO" id="GO:0015666">
    <property type="term" value="F:restriction endodeoxyribonuclease activity"/>
    <property type="evidence" value="ECO:0007669"/>
    <property type="project" value="TreeGrafter"/>
</dbReference>
<proteinExistence type="predicted"/>
<evidence type="ECO:0000313" key="3">
    <source>
        <dbReference type="Proteomes" id="UP000192634"/>
    </source>
</evidence>
<dbReference type="InterPro" id="IPR011856">
    <property type="entry name" value="tRNA_endonuc-like_dom_sf"/>
</dbReference>
<dbReference type="InterPro" id="IPR011335">
    <property type="entry name" value="Restrct_endonuc-II-like"/>
</dbReference>
<dbReference type="Gene3D" id="3.40.1350.10">
    <property type="match status" value="1"/>
</dbReference>
<dbReference type="GO" id="GO:0009307">
    <property type="term" value="P:DNA restriction-modification system"/>
    <property type="evidence" value="ECO:0007669"/>
    <property type="project" value="InterPro"/>
</dbReference>
<sequence length="351" mass="38015">MTEQAWVIRSGRHGERDVWAMDNGWSGGGWTEIPDLTNARTRADIEEIVAATFGTESPGLVSSYTGQLYALRHRMEVGDIVIMPRKTAKDLAFGRITSAYTYLADEADPNRRHVVGVDWQETLPRTAVKQDLLYTLGGATSIFSPSRNKAVPRLEHLMVHGTDPGATGLSTGTASTAWSWDPSAQGDAVVDEPETTPDIVEVAADEIATKIGEEFAGHDLAHLVAVVLEAEGFEVIESPTGADGGVDILAGRGLLGLESPKIVVQVKTPQVGSEVISQLTGLVASQGADYGLIATWAGLSKPARDAVKHQRFKIKVWESADIIEAVQNNYEKLPDDVRVRLPLQRVWMLAR</sequence>
<dbReference type="InterPro" id="IPR016984">
    <property type="entry name" value="UCP031853"/>
</dbReference>
<dbReference type="InterPro" id="IPR007560">
    <property type="entry name" value="Restrct_endonuc_IV_Mrr"/>
</dbReference>
<dbReference type="EMBL" id="FWXN01000016">
    <property type="protein sequence ID" value="SMC94868.1"/>
    <property type="molecule type" value="Genomic_DNA"/>
</dbReference>
<evidence type="ECO:0000259" key="1">
    <source>
        <dbReference type="Pfam" id="PF04471"/>
    </source>
</evidence>